<keyword evidence="5" id="KW-0410">Iron transport</keyword>
<keyword evidence="4 14" id="KW-1134">Transmembrane beta strand</keyword>
<feature type="region of interest" description="Disordered" evidence="16">
    <location>
        <begin position="139"/>
        <end position="165"/>
    </location>
</feature>
<dbReference type="EMBL" id="WUEY01000012">
    <property type="protein sequence ID" value="NEI72441.1"/>
    <property type="molecule type" value="Genomic_DNA"/>
</dbReference>
<evidence type="ECO:0000313" key="20">
    <source>
        <dbReference type="Proteomes" id="UP000483035"/>
    </source>
</evidence>
<evidence type="ECO:0000256" key="17">
    <source>
        <dbReference type="SAM" id="SignalP"/>
    </source>
</evidence>
<evidence type="ECO:0000256" key="13">
    <source>
        <dbReference type="ARBA" id="ARBA00023237"/>
    </source>
</evidence>
<protein>
    <submittedName>
        <fullName evidence="19">TonB-dependent siderophore receptor</fullName>
    </submittedName>
</protein>
<dbReference type="Gene3D" id="3.55.50.30">
    <property type="match status" value="1"/>
</dbReference>
<dbReference type="PROSITE" id="PS52016">
    <property type="entry name" value="TONB_DEPENDENT_REC_3"/>
    <property type="match status" value="1"/>
</dbReference>
<feature type="chain" id="PRO_5027021908" evidence="17">
    <location>
        <begin position="29"/>
        <end position="822"/>
    </location>
</feature>
<dbReference type="InterPro" id="IPR012910">
    <property type="entry name" value="Plug_dom"/>
</dbReference>
<evidence type="ECO:0000256" key="3">
    <source>
        <dbReference type="ARBA" id="ARBA00022448"/>
    </source>
</evidence>
<dbReference type="SMART" id="SM00965">
    <property type="entry name" value="STN"/>
    <property type="match status" value="1"/>
</dbReference>
<evidence type="ECO:0000256" key="10">
    <source>
        <dbReference type="ARBA" id="ARBA00023077"/>
    </source>
</evidence>
<keyword evidence="8" id="KW-0408">Iron</keyword>
<dbReference type="InterPro" id="IPR036942">
    <property type="entry name" value="Beta-barrel_TonB_sf"/>
</dbReference>
<dbReference type="RefSeq" id="WP_163989833.1">
    <property type="nucleotide sequence ID" value="NZ_WUEY01000012.1"/>
</dbReference>
<dbReference type="AlphaFoldDB" id="A0A6L9UAX2"/>
<dbReference type="GO" id="GO:0038023">
    <property type="term" value="F:signaling receptor activity"/>
    <property type="evidence" value="ECO:0007669"/>
    <property type="project" value="InterPro"/>
</dbReference>
<name>A0A6L9UAX2_9HYPH</name>
<keyword evidence="10 15" id="KW-0798">TonB box</keyword>
<dbReference type="InterPro" id="IPR011662">
    <property type="entry name" value="Secretin/TonB_short_N"/>
</dbReference>
<dbReference type="InterPro" id="IPR037066">
    <property type="entry name" value="Plug_dom_sf"/>
</dbReference>
<accession>A0A6L9UAX2</accession>
<dbReference type="PANTHER" id="PTHR32552:SF74">
    <property type="entry name" value="HYDROXAMATE SIDEROPHORE RECEPTOR FHUE"/>
    <property type="match status" value="1"/>
</dbReference>
<evidence type="ECO:0000256" key="1">
    <source>
        <dbReference type="ARBA" id="ARBA00004571"/>
    </source>
</evidence>
<evidence type="ECO:0000259" key="18">
    <source>
        <dbReference type="SMART" id="SM00965"/>
    </source>
</evidence>
<keyword evidence="6 14" id="KW-0812">Transmembrane</keyword>
<evidence type="ECO:0000256" key="6">
    <source>
        <dbReference type="ARBA" id="ARBA00022692"/>
    </source>
</evidence>
<proteinExistence type="inferred from homology"/>
<dbReference type="Gene3D" id="2.170.130.10">
    <property type="entry name" value="TonB-dependent receptor, plug domain"/>
    <property type="match status" value="1"/>
</dbReference>
<dbReference type="CDD" id="cd01347">
    <property type="entry name" value="ligand_gated_channel"/>
    <property type="match status" value="1"/>
</dbReference>
<evidence type="ECO:0000256" key="7">
    <source>
        <dbReference type="ARBA" id="ARBA00022729"/>
    </source>
</evidence>
<dbReference type="GO" id="GO:0015344">
    <property type="term" value="F:siderophore uptake transmembrane transporter activity"/>
    <property type="evidence" value="ECO:0007669"/>
    <property type="project" value="TreeGrafter"/>
</dbReference>
<dbReference type="Proteomes" id="UP000483035">
    <property type="component" value="Unassembled WGS sequence"/>
</dbReference>
<feature type="signal peptide" evidence="17">
    <location>
        <begin position="1"/>
        <end position="28"/>
    </location>
</feature>
<gene>
    <name evidence="19" type="ORF">GR212_22950</name>
</gene>
<comment type="subcellular location">
    <subcellularLocation>
        <location evidence="1 14">Cell outer membrane</location>
        <topology evidence="1 14">Multi-pass membrane protein</topology>
    </subcellularLocation>
</comment>
<sequence>MRGTTLKSRTLVLLTATVMAGIAGNSLAYKPAFAQAASDQRVHNFDILAKPIRQGMNDIVRASGINVVFTETSAASNIGRPVRGSMSTAQAIATLLAGSGLQYSFTNSNTVTILGATQVGNGATTTDATTLAPIVVQGNRASSETSDPYASQPNPSTEIGSKEPLTQREIPQTLSTVTQKQIREQSAQSLNEVLEKTPGVTVLQSDSSRYQYYARGFPISNIQVDGLPISTNPNLSQTSSTGAPNLAMFDRVEVLDGPAGLYNGFGSPGGAINLVRKRAQYEFSASTELGIGSEGGRHGVFDVGGPLNPDGTVRARFVGDFSNEDLTQATTWKKDRSFYGTIEADLTPDTLLRLGASYGKRTEHTTWVGSPLYTDLTPVGNRSDYFGSDWNRDSYEATDVYASIEHKFDNDWKIKFSSDYSYLKNSITQTDIYTLVDPTTNLATIGSNRKDGSESNKSLDLYATGPYSLLGRTHQLTIGANYARMDEHQTTYYGAGGDDFNSQVIDVFNFIYAKPVWLGLPTDTDEGTTDTTQYGIYGNTRISLTDSLTAILGGRVTWWNSDFGPDAVYNYDGYTSTSDRYNGRFTPYAGLVYKLNDTYSLYGSYSTVFQPQSDRDSSNQVIAPIEGDQFEAGVKGEFFGGDLIASAAVFQITQKNRAVLDPSFPLDAFYLAQGKARTRGIDLRVSGEVADGLTVTAGYTYNNSKYLDEDSSDSIASNFSQIAPTHLFKIWGNYRLPGQFDKWEVGAGLSATSELYYERPTGKITQPGYVTIDARVAYNFNDKVSLNLNGTNIFDRQYFQPANHSVEWGEPAKVMLTLRAKY</sequence>
<evidence type="ECO:0000256" key="14">
    <source>
        <dbReference type="PROSITE-ProRule" id="PRU01360"/>
    </source>
</evidence>
<comment type="similarity">
    <text evidence="2 14 15">Belongs to the TonB-dependent receptor family.</text>
</comment>
<keyword evidence="12 19" id="KW-0675">Receptor</keyword>
<organism evidence="19 20">
    <name type="scientific">Rhizobium lusitanum</name>
    <dbReference type="NCBI Taxonomy" id="293958"/>
    <lineage>
        <taxon>Bacteria</taxon>
        <taxon>Pseudomonadati</taxon>
        <taxon>Pseudomonadota</taxon>
        <taxon>Alphaproteobacteria</taxon>
        <taxon>Hyphomicrobiales</taxon>
        <taxon>Rhizobiaceae</taxon>
        <taxon>Rhizobium/Agrobacterium group</taxon>
        <taxon>Rhizobium</taxon>
    </lineage>
</organism>
<comment type="caution">
    <text evidence="19">The sequence shown here is derived from an EMBL/GenBank/DDBJ whole genome shotgun (WGS) entry which is preliminary data.</text>
</comment>
<dbReference type="GO" id="GO:0015891">
    <property type="term" value="P:siderophore transport"/>
    <property type="evidence" value="ECO:0007669"/>
    <property type="project" value="InterPro"/>
</dbReference>
<keyword evidence="7 17" id="KW-0732">Signal</keyword>
<dbReference type="GO" id="GO:0009279">
    <property type="term" value="C:cell outer membrane"/>
    <property type="evidence" value="ECO:0007669"/>
    <property type="project" value="UniProtKB-SubCell"/>
</dbReference>
<evidence type="ECO:0000256" key="2">
    <source>
        <dbReference type="ARBA" id="ARBA00009810"/>
    </source>
</evidence>
<dbReference type="PANTHER" id="PTHR32552">
    <property type="entry name" value="FERRICHROME IRON RECEPTOR-RELATED"/>
    <property type="match status" value="1"/>
</dbReference>
<dbReference type="InterPro" id="IPR039426">
    <property type="entry name" value="TonB-dep_rcpt-like"/>
</dbReference>
<feature type="compositionally biased region" description="Polar residues" evidence="16">
    <location>
        <begin position="139"/>
        <end position="159"/>
    </location>
</feature>
<dbReference type="SUPFAM" id="SSF56935">
    <property type="entry name" value="Porins"/>
    <property type="match status" value="1"/>
</dbReference>
<evidence type="ECO:0000313" key="19">
    <source>
        <dbReference type="EMBL" id="NEI72441.1"/>
    </source>
</evidence>
<feature type="domain" description="Secretin/TonB short N-terminal" evidence="18">
    <location>
        <begin position="65"/>
        <end position="116"/>
    </location>
</feature>
<dbReference type="Pfam" id="PF07715">
    <property type="entry name" value="Plug"/>
    <property type="match status" value="1"/>
</dbReference>
<keyword evidence="3 14" id="KW-0813">Transport</keyword>
<dbReference type="Gene3D" id="2.40.170.20">
    <property type="entry name" value="TonB-dependent receptor, beta-barrel domain"/>
    <property type="match status" value="1"/>
</dbReference>
<dbReference type="InterPro" id="IPR000531">
    <property type="entry name" value="Beta-barrel_TonB"/>
</dbReference>
<evidence type="ECO:0000256" key="5">
    <source>
        <dbReference type="ARBA" id="ARBA00022496"/>
    </source>
</evidence>
<evidence type="ECO:0000256" key="15">
    <source>
        <dbReference type="RuleBase" id="RU003357"/>
    </source>
</evidence>
<keyword evidence="11 14" id="KW-0472">Membrane</keyword>
<keyword evidence="9" id="KW-0406">Ion transport</keyword>
<dbReference type="NCBIfam" id="TIGR01783">
    <property type="entry name" value="TonB-siderophor"/>
    <property type="match status" value="1"/>
</dbReference>
<evidence type="ECO:0000256" key="12">
    <source>
        <dbReference type="ARBA" id="ARBA00023170"/>
    </source>
</evidence>
<evidence type="ECO:0000256" key="16">
    <source>
        <dbReference type="SAM" id="MobiDB-lite"/>
    </source>
</evidence>
<dbReference type="FunFam" id="2.170.130.10:FF:000010">
    <property type="entry name" value="Ferripyoverdine receptor"/>
    <property type="match status" value="1"/>
</dbReference>
<evidence type="ECO:0000256" key="4">
    <source>
        <dbReference type="ARBA" id="ARBA00022452"/>
    </source>
</evidence>
<keyword evidence="13 14" id="KW-0998">Cell outer membrane</keyword>
<dbReference type="InterPro" id="IPR010105">
    <property type="entry name" value="TonB_sidphr_rcpt"/>
</dbReference>
<dbReference type="Pfam" id="PF00593">
    <property type="entry name" value="TonB_dep_Rec_b-barrel"/>
    <property type="match status" value="1"/>
</dbReference>
<reference evidence="19 20" key="1">
    <citation type="submission" date="2019-12" db="EMBL/GenBank/DDBJ databases">
        <title>Rhizobium genotypes associated with high levels of biological nitrogen fixation by grain legumes in a temperate-maritime cropping system.</title>
        <authorList>
            <person name="Maluk M."/>
            <person name="Francesc Ferrando Molina F."/>
            <person name="Lopez Del Egido L."/>
            <person name="Lafos M."/>
            <person name="Langarica-Fuentes A."/>
            <person name="Gebre Yohannes G."/>
            <person name="Young M.W."/>
            <person name="Martin P."/>
            <person name="Gantlett R."/>
            <person name="Kenicer G."/>
            <person name="Hawes C."/>
            <person name="Begg G.S."/>
            <person name="Quilliam R.S."/>
            <person name="Squire G.R."/>
            <person name="Poole P.S."/>
            <person name="Young P.W."/>
            <person name="Iannetta P.M."/>
            <person name="James E.K."/>
        </authorList>
    </citation>
    <scope>NUCLEOTIDE SEQUENCE [LARGE SCALE GENOMIC DNA]</scope>
    <source>
        <strain evidence="19 20">JHI1118</strain>
    </source>
</reference>
<evidence type="ECO:0000256" key="8">
    <source>
        <dbReference type="ARBA" id="ARBA00023004"/>
    </source>
</evidence>
<evidence type="ECO:0000256" key="9">
    <source>
        <dbReference type="ARBA" id="ARBA00023065"/>
    </source>
</evidence>
<evidence type="ECO:0000256" key="11">
    <source>
        <dbReference type="ARBA" id="ARBA00023136"/>
    </source>
</evidence>